<protein>
    <recommendedName>
        <fullName evidence="6">S-adenosyl-L-methionine-dependent methyltransferase</fullName>
    </recommendedName>
</protein>
<sequence>MLLLDATHNVHSILYKNQKWTGSYWDEFASLPAIVPKGPIAIFGLGGGTTACLMLDLWPSLQLEGWEIDEILIEKSREYLGLSDLEKRTVAGGILNVHIGDALSQSVNASGGFAGIVIDLFSGGKVLPQLQEVCISLFYMKGWDLAFDMVPWSLIFPVQKFSNTVQTWLELNDRLMPNGRLMVNCGGIDEAADVIDGVVHPNNSSIDGTWCKIVDDFSEDLSAKTVRLSSAMVGFVVWFGAEMVHRWS</sequence>
<dbReference type="InterPro" id="IPR029063">
    <property type="entry name" value="SAM-dependent_MTases_sf"/>
</dbReference>
<name>A0AAN7IRN3_QUERU</name>
<dbReference type="Proteomes" id="UP001324115">
    <property type="component" value="Unassembled WGS sequence"/>
</dbReference>
<accession>A0AAN7IRN3</accession>
<dbReference type="InterPro" id="IPR051419">
    <property type="entry name" value="Lys/N-term_MeTrsfase_sf"/>
</dbReference>
<evidence type="ECO:0000256" key="2">
    <source>
        <dbReference type="ARBA" id="ARBA00022603"/>
    </source>
</evidence>
<keyword evidence="5" id="KW-1185">Reference proteome</keyword>
<evidence type="ECO:0000256" key="1">
    <source>
        <dbReference type="ARBA" id="ARBA00008361"/>
    </source>
</evidence>
<dbReference type="Gene3D" id="3.40.50.150">
    <property type="entry name" value="Vaccinia Virus protein VP39"/>
    <property type="match status" value="1"/>
</dbReference>
<dbReference type="PANTHER" id="PTHR12176">
    <property type="entry name" value="SAM-DEPENDENT METHYLTRANSFERASE SUPERFAMILY PROTEIN"/>
    <property type="match status" value="1"/>
</dbReference>
<evidence type="ECO:0000256" key="3">
    <source>
        <dbReference type="ARBA" id="ARBA00022679"/>
    </source>
</evidence>
<keyword evidence="3" id="KW-0808">Transferase</keyword>
<evidence type="ECO:0000313" key="5">
    <source>
        <dbReference type="Proteomes" id="UP001324115"/>
    </source>
</evidence>
<dbReference type="EMBL" id="JAXUIC010000005">
    <property type="protein sequence ID" value="KAK4591563.1"/>
    <property type="molecule type" value="Genomic_DNA"/>
</dbReference>
<dbReference type="GO" id="GO:0032259">
    <property type="term" value="P:methylation"/>
    <property type="evidence" value="ECO:0007669"/>
    <property type="project" value="UniProtKB-KW"/>
</dbReference>
<evidence type="ECO:0008006" key="6">
    <source>
        <dbReference type="Google" id="ProtNLM"/>
    </source>
</evidence>
<evidence type="ECO:0000313" key="4">
    <source>
        <dbReference type="EMBL" id="KAK4591563.1"/>
    </source>
</evidence>
<dbReference type="PANTHER" id="PTHR12176:SF76">
    <property type="entry name" value="S-ADENOSYL-L-METHIONINE-DEPENDENT METHYLTRANSFERASES SUPERFAMILY PROTEIN"/>
    <property type="match status" value="1"/>
</dbReference>
<comment type="caution">
    <text evidence="4">The sequence shown here is derived from an EMBL/GenBank/DDBJ whole genome shotgun (WGS) entry which is preliminary data.</text>
</comment>
<reference evidence="4 5" key="1">
    <citation type="journal article" date="2023" name="G3 (Bethesda)">
        <title>A haplotype-resolved chromosome-scale genome for Quercus rubra L. provides insights into the genetics of adaptive traits for red oak species.</title>
        <authorList>
            <person name="Kapoor B."/>
            <person name="Jenkins J."/>
            <person name="Schmutz J."/>
            <person name="Zhebentyayeva T."/>
            <person name="Kuelheim C."/>
            <person name="Coggeshall M."/>
            <person name="Heim C."/>
            <person name="Lasky J.R."/>
            <person name="Leites L."/>
            <person name="Islam-Faridi N."/>
            <person name="Romero-Severson J."/>
            <person name="DeLeo V.L."/>
            <person name="Lucas S.M."/>
            <person name="Lazic D."/>
            <person name="Gailing O."/>
            <person name="Carlson J."/>
            <person name="Staton M."/>
        </authorList>
    </citation>
    <scope>NUCLEOTIDE SEQUENCE [LARGE SCALE GENOMIC DNA]</scope>
    <source>
        <strain evidence="4">Pseudo-F2</strain>
    </source>
</reference>
<comment type="similarity">
    <text evidence="1">Belongs to the methyltransferase superfamily.</text>
</comment>
<dbReference type="AlphaFoldDB" id="A0AAN7IRN3"/>
<dbReference type="GO" id="GO:0008168">
    <property type="term" value="F:methyltransferase activity"/>
    <property type="evidence" value="ECO:0007669"/>
    <property type="project" value="UniProtKB-KW"/>
</dbReference>
<proteinExistence type="inferred from homology"/>
<dbReference type="SUPFAM" id="SSF53335">
    <property type="entry name" value="S-adenosyl-L-methionine-dependent methyltransferases"/>
    <property type="match status" value="1"/>
</dbReference>
<gene>
    <name evidence="4" type="ORF">RGQ29_021677</name>
</gene>
<keyword evidence="2" id="KW-0489">Methyltransferase</keyword>
<organism evidence="4 5">
    <name type="scientific">Quercus rubra</name>
    <name type="common">Northern red oak</name>
    <name type="synonym">Quercus borealis</name>
    <dbReference type="NCBI Taxonomy" id="3512"/>
    <lineage>
        <taxon>Eukaryota</taxon>
        <taxon>Viridiplantae</taxon>
        <taxon>Streptophyta</taxon>
        <taxon>Embryophyta</taxon>
        <taxon>Tracheophyta</taxon>
        <taxon>Spermatophyta</taxon>
        <taxon>Magnoliopsida</taxon>
        <taxon>eudicotyledons</taxon>
        <taxon>Gunneridae</taxon>
        <taxon>Pentapetalae</taxon>
        <taxon>rosids</taxon>
        <taxon>fabids</taxon>
        <taxon>Fagales</taxon>
        <taxon>Fagaceae</taxon>
        <taxon>Quercus</taxon>
    </lineage>
</organism>